<reference evidence="16" key="1">
    <citation type="submission" date="2020-09" db="EMBL/GenBank/DDBJ databases">
        <title>Sphingomonas sp., a new species isolated from pork steak.</title>
        <authorList>
            <person name="Heidler von Heilborn D."/>
        </authorList>
    </citation>
    <scope>NUCLEOTIDE SEQUENCE [LARGE SCALE GENOMIC DNA]</scope>
</reference>
<evidence type="ECO:0000256" key="3">
    <source>
        <dbReference type="ARBA" id="ARBA00022563"/>
    </source>
</evidence>
<comment type="catalytic activity">
    <reaction evidence="12">
        <text>(6R)-5,10-methenyltetrahydrofolate + H2O = (6R)-10-formyltetrahydrofolate + H(+)</text>
        <dbReference type="Rhea" id="RHEA:23700"/>
        <dbReference type="ChEBI" id="CHEBI:15377"/>
        <dbReference type="ChEBI" id="CHEBI:15378"/>
        <dbReference type="ChEBI" id="CHEBI:57455"/>
        <dbReference type="ChEBI" id="CHEBI:195366"/>
        <dbReference type="EC" id="3.5.4.9"/>
    </reaction>
</comment>
<evidence type="ECO:0000256" key="8">
    <source>
        <dbReference type="ARBA" id="ARBA00023002"/>
    </source>
</evidence>
<dbReference type="EMBL" id="CP061035">
    <property type="protein sequence ID" value="QQV76921.1"/>
    <property type="molecule type" value="Genomic_DNA"/>
</dbReference>
<keyword evidence="4 12" id="KW-0028">Amino-acid biosynthesis</keyword>
<dbReference type="SUPFAM" id="SSF51735">
    <property type="entry name" value="NAD(P)-binding Rossmann-fold domains"/>
    <property type="match status" value="1"/>
</dbReference>
<feature type="domain" description="Tetrahydrofolate dehydrogenase/cyclohydrolase catalytic" evidence="13">
    <location>
        <begin position="6"/>
        <end position="121"/>
    </location>
</feature>
<organism evidence="15 16">
    <name type="scientific">Sphingomonas aliaeris</name>
    <dbReference type="NCBI Taxonomy" id="2759526"/>
    <lineage>
        <taxon>Bacteria</taxon>
        <taxon>Pseudomonadati</taxon>
        <taxon>Pseudomonadota</taxon>
        <taxon>Alphaproteobacteria</taxon>
        <taxon>Sphingomonadales</taxon>
        <taxon>Sphingomonadaceae</taxon>
        <taxon>Sphingomonas</taxon>
    </lineage>
</organism>
<dbReference type="Pfam" id="PF00763">
    <property type="entry name" value="THF_DHG_CYH"/>
    <property type="match status" value="1"/>
</dbReference>
<keyword evidence="10 12" id="KW-0486">Methionine biosynthesis</keyword>
<comment type="catalytic activity">
    <reaction evidence="12">
        <text>(6R)-5,10-methylene-5,6,7,8-tetrahydrofolate + NADP(+) = (6R)-5,10-methenyltetrahydrofolate + NADPH</text>
        <dbReference type="Rhea" id="RHEA:22812"/>
        <dbReference type="ChEBI" id="CHEBI:15636"/>
        <dbReference type="ChEBI" id="CHEBI:57455"/>
        <dbReference type="ChEBI" id="CHEBI:57783"/>
        <dbReference type="ChEBI" id="CHEBI:58349"/>
        <dbReference type="EC" id="1.5.1.5"/>
    </reaction>
</comment>
<gene>
    <name evidence="12 15" type="primary">folD</name>
    <name evidence="15" type="ORF">H5J25_16295</name>
</gene>
<feature type="binding site" evidence="12">
    <location>
        <position position="232"/>
    </location>
    <ligand>
        <name>NADP(+)</name>
        <dbReference type="ChEBI" id="CHEBI:58349"/>
    </ligand>
</feature>
<dbReference type="GO" id="GO:0000105">
    <property type="term" value="P:L-histidine biosynthetic process"/>
    <property type="evidence" value="ECO:0007669"/>
    <property type="project" value="UniProtKB-KW"/>
</dbReference>
<evidence type="ECO:0000313" key="15">
    <source>
        <dbReference type="EMBL" id="QQV76921.1"/>
    </source>
</evidence>
<evidence type="ECO:0000259" key="13">
    <source>
        <dbReference type="Pfam" id="PF00763"/>
    </source>
</evidence>
<evidence type="ECO:0000259" key="14">
    <source>
        <dbReference type="Pfam" id="PF02882"/>
    </source>
</evidence>
<evidence type="ECO:0000256" key="1">
    <source>
        <dbReference type="ARBA" id="ARBA00004777"/>
    </source>
</evidence>
<evidence type="ECO:0000256" key="7">
    <source>
        <dbReference type="ARBA" id="ARBA00022857"/>
    </source>
</evidence>
<dbReference type="GO" id="GO:0004488">
    <property type="term" value="F:methylenetetrahydrofolate dehydrogenase (NADP+) activity"/>
    <property type="evidence" value="ECO:0007669"/>
    <property type="project" value="UniProtKB-UniRule"/>
</dbReference>
<dbReference type="GO" id="GO:0035999">
    <property type="term" value="P:tetrahydrofolate interconversion"/>
    <property type="evidence" value="ECO:0007669"/>
    <property type="project" value="UniProtKB-UniRule"/>
</dbReference>
<dbReference type="PRINTS" id="PR00085">
    <property type="entry name" value="THFDHDRGNASE"/>
</dbReference>
<evidence type="ECO:0000256" key="6">
    <source>
        <dbReference type="ARBA" id="ARBA00022801"/>
    </source>
</evidence>
<dbReference type="NCBIfam" id="NF008058">
    <property type="entry name" value="PRK10792.1"/>
    <property type="match status" value="1"/>
</dbReference>
<evidence type="ECO:0000313" key="16">
    <source>
        <dbReference type="Proteomes" id="UP000595894"/>
    </source>
</evidence>
<dbReference type="Gene3D" id="3.40.50.10860">
    <property type="entry name" value="Leucine Dehydrogenase, chain A, domain 1"/>
    <property type="match status" value="1"/>
</dbReference>
<dbReference type="InterPro" id="IPR046346">
    <property type="entry name" value="Aminoacid_DH-like_N_sf"/>
</dbReference>
<evidence type="ECO:0000256" key="5">
    <source>
        <dbReference type="ARBA" id="ARBA00022755"/>
    </source>
</evidence>
<name>A0A974NTY9_9SPHN</name>
<dbReference type="Proteomes" id="UP000595894">
    <property type="component" value="Chromosome"/>
</dbReference>
<keyword evidence="16" id="KW-1185">Reference proteome</keyword>
<accession>A0A974NTY9</accession>
<keyword evidence="3 12" id="KW-0554">One-carbon metabolism</keyword>
<dbReference type="NCBIfam" id="NF010783">
    <property type="entry name" value="PRK14186.1"/>
    <property type="match status" value="1"/>
</dbReference>
<feature type="domain" description="Tetrahydrofolate dehydrogenase/cyclohydrolase NAD(P)-binding" evidence="14">
    <location>
        <begin position="140"/>
        <end position="280"/>
    </location>
</feature>
<dbReference type="InterPro" id="IPR036291">
    <property type="entry name" value="NAD(P)-bd_dom_sf"/>
</dbReference>
<comment type="pathway">
    <text evidence="1 12">One-carbon metabolism; tetrahydrofolate interconversion.</text>
</comment>
<comment type="caution">
    <text evidence="12">Lacks conserved residue(s) required for the propagation of feature annotation.</text>
</comment>
<proteinExistence type="inferred from homology"/>
<evidence type="ECO:0000256" key="12">
    <source>
        <dbReference type="HAMAP-Rule" id="MF_01576"/>
    </source>
</evidence>
<evidence type="ECO:0000256" key="2">
    <source>
        <dbReference type="ARBA" id="ARBA00011738"/>
    </source>
</evidence>
<dbReference type="Gene3D" id="3.40.50.720">
    <property type="entry name" value="NAD(P)-binding Rossmann-like Domain"/>
    <property type="match status" value="1"/>
</dbReference>
<evidence type="ECO:0000256" key="9">
    <source>
        <dbReference type="ARBA" id="ARBA00023102"/>
    </source>
</evidence>
<dbReference type="GO" id="GO:0009086">
    <property type="term" value="P:methionine biosynthetic process"/>
    <property type="evidence" value="ECO:0007669"/>
    <property type="project" value="UniProtKB-KW"/>
</dbReference>
<feature type="binding site" evidence="12">
    <location>
        <begin position="166"/>
        <end position="168"/>
    </location>
    <ligand>
        <name>NADP(+)</name>
        <dbReference type="ChEBI" id="CHEBI:58349"/>
    </ligand>
</feature>
<keyword evidence="5 12" id="KW-0658">Purine biosynthesis</keyword>
<dbReference type="PANTHER" id="PTHR48099:SF5">
    <property type="entry name" value="C-1-TETRAHYDROFOLATE SYNTHASE, CYTOPLASMIC"/>
    <property type="match status" value="1"/>
</dbReference>
<dbReference type="KEGG" id="sari:H5J25_16295"/>
<dbReference type="AlphaFoldDB" id="A0A974NTY9"/>
<sequence length="296" mass="30393">MSAQIIDGKAFAAGLRARVGEGVAAFHAASGRVPGLAVVLVGEDPASAVYVRSKGKATREAGMQSFEHRLPADVDQDDLLAVIDRLNGDAEVDGILVQLPLPPHIDEQAVITRIDPDKDVDGFHPVNAGRLATGLDGFVPCTPAGCVMLLKDTLGDLSGLDAVVIGRSNIVGKPMAQLLIAESCTVTVAHSRTRDLAGVVARADIVIAAVGRAEMIKGEWLKPGACVIDVGINRTAAGLVGDVDFAGAMSVAGAVTPVPGGVGPMTIACLLRNTLISAHRRAGVPMIETAPNGGER</sequence>
<keyword evidence="9 12" id="KW-0368">Histidine biosynthesis</keyword>
<dbReference type="GO" id="GO:0004477">
    <property type="term" value="F:methenyltetrahydrofolate cyclohydrolase activity"/>
    <property type="evidence" value="ECO:0007669"/>
    <property type="project" value="UniProtKB-UniRule"/>
</dbReference>
<dbReference type="FunFam" id="3.40.50.10860:FF:000005">
    <property type="entry name" value="C-1-tetrahydrofolate synthase, cytoplasmic, putative"/>
    <property type="match status" value="1"/>
</dbReference>
<dbReference type="GO" id="GO:0005829">
    <property type="term" value="C:cytosol"/>
    <property type="evidence" value="ECO:0007669"/>
    <property type="project" value="TreeGrafter"/>
</dbReference>
<evidence type="ECO:0000256" key="11">
    <source>
        <dbReference type="ARBA" id="ARBA00023268"/>
    </source>
</evidence>
<keyword evidence="8 12" id="KW-0560">Oxidoreductase</keyword>
<dbReference type="PROSITE" id="PS00766">
    <property type="entry name" value="THF_DHG_CYH_1"/>
    <property type="match status" value="1"/>
</dbReference>
<dbReference type="EC" id="1.5.1.5" evidence="12"/>
<dbReference type="HAMAP" id="MF_01576">
    <property type="entry name" value="THF_DHG_CYH"/>
    <property type="match status" value="1"/>
</dbReference>
<evidence type="ECO:0000256" key="10">
    <source>
        <dbReference type="ARBA" id="ARBA00023167"/>
    </source>
</evidence>
<keyword evidence="6 12" id="KW-0378">Hydrolase</keyword>
<dbReference type="GO" id="GO:0006164">
    <property type="term" value="P:purine nucleotide biosynthetic process"/>
    <property type="evidence" value="ECO:0007669"/>
    <property type="project" value="UniProtKB-KW"/>
</dbReference>
<evidence type="ECO:0000256" key="4">
    <source>
        <dbReference type="ARBA" id="ARBA00022605"/>
    </source>
</evidence>
<comment type="function">
    <text evidence="12">Catalyzes the oxidation of 5,10-methylenetetrahydrofolate to 5,10-methenyltetrahydrofolate and then the hydrolysis of 5,10-methenyltetrahydrofolate to 10-formyltetrahydrofolate.</text>
</comment>
<comment type="similarity">
    <text evidence="12">Belongs to the tetrahydrofolate dehydrogenase/cyclohydrolase family.</text>
</comment>
<keyword evidence="7 12" id="KW-0521">NADP</keyword>
<dbReference type="EC" id="3.5.4.9" evidence="12"/>
<dbReference type="InterPro" id="IPR020630">
    <property type="entry name" value="THF_DH/CycHdrlase_cat_dom"/>
</dbReference>
<dbReference type="InterPro" id="IPR000672">
    <property type="entry name" value="THF_DH/CycHdrlase"/>
</dbReference>
<keyword evidence="11 12" id="KW-0511">Multifunctional enzyme</keyword>
<dbReference type="SUPFAM" id="SSF53223">
    <property type="entry name" value="Aminoacid dehydrogenase-like, N-terminal domain"/>
    <property type="match status" value="1"/>
</dbReference>
<dbReference type="CDD" id="cd01080">
    <property type="entry name" value="NAD_bind_m-THF_DH_Cyclohyd"/>
    <property type="match status" value="1"/>
</dbReference>
<dbReference type="RefSeq" id="WP_202092892.1">
    <property type="nucleotide sequence ID" value="NZ_CP061035.1"/>
</dbReference>
<comment type="subunit">
    <text evidence="2 12">Homodimer.</text>
</comment>
<dbReference type="NCBIfam" id="NF010785">
    <property type="entry name" value="PRK14188.1"/>
    <property type="match status" value="1"/>
</dbReference>
<dbReference type="InterPro" id="IPR020867">
    <property type="entry name" value="THF_DH/CycHdrlase_CS"/>
</dbReference>
<dbReference type="InterPro" id="IPR020631">
    <property type="entry name" value="THF_DH/CycHdrlase_NAD-bd_dom"/>
</dbReference>
<dbReference type="FunFam" id="3.40.50.720:FF:000006">
    <property type="entry name" value="Bifunctional protein FolD"/>
    <property type="match status" value="1"/>
</dbReference>
<dbReference type="PROSITE" id="PS00767">
    <property type="entry name" value="THF_DHG_CYH_2"/>
    <property type="match status" value="1"/>
</dbReference>
<dbReference type="Pfam" id="PF02882">
    <property type="entry name" value="THF_DHG_CYH_C"/>
    <property type="match status" value="1"/>
</dbReference>
<protein>
    <recommendedName>
        <fullName evidence="12">Bifunctional protein FolD</fullName>
    </recommendedName>
    <domain>
        <recommendedName>
            <fullName evidence="12">Methylenetetrahydrofolate dehydrogenase</fullName>
            <ecNumber evidence="12">1.5.1.5</ecNumber>
        </recommendedName>
    </domain>
    <domain>
        <recommendedName>
            <fullName evidence="12">Methenyltetrahydrofolate cyclohydrolase</fullName>
            <ecNumber evidence="12">3.5.4.9</ecNumber>
        </recommendedName>
    </domain>
</protein>
<dbReference type="PANTHER" id="PTHR48099">
    <property type="entry name" value="C-1-TETRAHYDROFOLATE SYNTHASE, CYTOPLASMIC-RELATED"/>
    <property type="match status" value="1"/>
</dbReference>